<evidence type="ECO:0000313" key="1">
    <source>
        <dbReference type="EMBL" id="RFU88253.1"/>
    </source>
</evidence>
<comment type="caution">
    <text evidence="1">The sequence shown here is derived from an EMBL/GenBank/DDBJ whole genome shotgun (WGS) entry which is preliminary data.</text>
</comment>
<dbReference type="Proteomes" id="UP000263094">
    <property type="component" value="Unassembled WGS sequence"/>
</dbReference>
<dbReference type="EMBL" id="QUAK01000015">
    <property type="protein sequence ID" value="RFU88253.1"/>
    <property type="molecule type" value="Genomic_DNA"/>
</dbReference>
<dbReference type="OrthoDB" id="195113at2"/>
<name>A0A372MCY7_9ACTN</name>
<accession>A0A372MCY7</accession>
<dbReference type="AlphaFoldDB" id="A0A372MCY7"/>
<proteinExistence type="predicted"/>
<protein>
    <submittedName>
        <fullName evidence="1">Uncharacterized protein</fullName>
    </submittedName>
</protein>
<organism evidence="1 2">
    <name type="scientific">Streptomyces triticagri</name>
    <dbReference type="NCBI Taxonomy" id="2293568"/>
    <lineage>
        <taxon>Bacteria</taxon>
        <taxon>Bacillati</taxon>
        <taxon>Actinomycetota</taxon>
        <taxon>Actinomycetes</taxon>
        <taxon>Kitasatosporales</taxon>
        <taxon>Streptomycetaceae</taxon>
        <taxon>Streptomyces</taxon>
    </lineage>
</organism>
<reference evidence="1 2" key="1">
    <citation type="submission" date="2018-08" db="EMBL/GenBank/DDBJ databases">
        <title>Isolation, diversity and antifungal activity of Actinobacteria from wheat.</title>
        <authorList>
            <person name="Han C."/>
        </authorList>
    </citation>
    <scope>NUCLEOTIDE SEQUENCE [LARGE SCALE GENOMIC DNA]</scope>
    <source>
        <strain evidence="1 2">NEAU-YY421</strain>
    </source>
</reference>
<evidence type="ECO:0000313" key="2">
    <source>
        <dbReference type="Proteomes" id="UP000263094"/>
    </source>
</evidence>
<gene>
    <name evidence="1" type="ORF">DY218_02950</name>
</gene>
<keyword evidence="2" id="KW-1185">Reference proteome</keyword>
<dbReference type="RefSeq" id="WP_128554292.1">
    <property type="nucleotide sequence ID" value="NZ_QUAK01000015.1"/>
</dbReference>
<sequence>MGSPYSTPSTSSIDSVYHFAVDTVYVALESLPTHVHAAVGVTGTPEGPFDTVVMGRGTYEPGLKEVRALKAEQGGGIWLAGDSPPHSCRRSTA</sequence>